<evidence type="ECO:0000313" key="2">
    <source>
        <dbReference type="EMBL" id="CAI0459840.1"/>
    </source>
</evidence>
<protein>
    <submittedName>
        <fullName evidence="2">Uncharacterized protein</fullName>
    </submittedName>
</protein>
<gene>
    <name evidence="2" type="ORF">LITE_LOCUS34195</name>
</gene>
<evidence type="ECO:0000256" key="1">
    <source>
        <dbReference type="SAM" id="MobiDB-lite"/>
    </source>
</evidence>
<comment type="caution">
    <text evidence="2">The sequence shown here is derived from an EMBL/GenBank/DDBJ whole genome shotgun (WGS) entry which is preliminary data.</text>
</comment>
<dbReference type="AlphaFoldDB" id="A0AAV0NN12"/>
<proteinExistence type="predicted"/>
<dbReference type="EMBL" id="CAMGYJ010000008">
    <property type="protein sequence ID" value="CAI0459840.1"/>
    <property type="molecule type" value="Genomic_DNA"/>
</dbReference>
<organism evidence="2 3">
    <name type="scientific">Linum tenue</name>
    <dbReference type="NCBI Taxonomy" id="586396"/>
    <lineage>
        <taxon>Eukaryota</taxon>
        <taxon>Viridiplantae</taxon>
        <taxon>Streptophyta</taxon>
        <taxon>Embryophyta</taxon>
        <taxon>Tracheophyta</taxon>
        <taxon>Spermatophyta</taxon>
        <taxon>Magnoliopsida</taxon>
        <taxon>eudicotyledons</taxon>
        <taxon>Gunneridae</taxon>
        <taxon>Pentapetalae</taxon>
        <taxon>rosids</taxon>
        <taxon>fabids</taxon>
        <taxon>Malpighiales</taxon>
        <taxon>Linaceae</taxon>
        <taxon>Linum</taxon>
    </lineage>
</organism>
<evidence type="ECO:0000313" key="3">
    <source>
        <dbReference type="Proteomes" id="UP001154282"/>
    </source>
</evidence>
<feature type="compositionally biased region" description="Basic and acidic residues" evidence="1">
    <location>
        <begin position="15"/>
        <end position="24"/>
    </location>
</feature>
<feature type="region of interest" description="Disordered" evidence="1">
    <location>
        <begin position="1"/>
        <end position="24"/>
    </location>
</feature>
<keyword evidence="3" id="KW-1185">Reference proteome</keyword>
<name>A0AAV0NN12_9ROSI</name>
<accession>A0AAV0NN12</accession>
<dbReference type="Proteomes" id="UP001154282">
    <property type="component" value="Unassembled WGS sequence"/>
</dbReference>
<reference evidence="2" key="1">
    <citation type="submission" date="2022-08" db="EMBL/GenBank/DDBJ databases">
        <authorList>
            <person name="Gutierrez-Valencia J."/>
        </authorList>
    </citation>
    <scope>NUCLEOTIDE SEQUENCE</scope>
</reference>
<sequence>MFHVAECDGEDESKEEQVGRRSHDSDLTCWRRFRRVVLFGFCWFQVMEEKVSEVGIYI</sequence>